<dbReference type="EMBL" id="FOQU01000003">
    <property type="protein sequence ID" value="SFI44019.1"/>
    <property type="molecule type" value="Genomic_DNA"/>
</dbReference>
<dbReference type="STRING" id="420953.SAMN05192543_103103"/>
<dbReference type="Gene3D" id="3.10.450.50">
    <property type="match status" value="1"/>
</dbReference>
<dbReference type="InterPro" id="IPR016918">
    <property type="entry name" value="UCP029394"/>
</dbReference>
<reference evidence="1 2" key="1">
    <citation type="submission" date="2016-10" db="EMBL/GenBank/DDBJ databases">
        <authorList>
            <person name="de Groot N.N."/>
        </authorList>
    </citation>
    <scope>NUCLEOTIDE SEQUENCE [LARGE SCALE GENOMIC DNA]</scope>
    <source>
        <strain evidence="1 2">LMG 23650</strain>
    </source>
</reference>
<dbReference type="OrthoDB" id="8912060at2"/>
<keyword evidence="2" id="KW-1185">Reference proteome</keyword>
<evidence type="ECO:0000313" key="2">
    <source>
        <dbReference type="Proteomes" id="UP000199548"/>
    </source>
</evidence>
<evidence type="ECO:0008006" key="3">
    <source>
        <dbReference type="Google" id="ProtNLM"/>
    </source>
</evidence>
<dbReference type="Proteomes" id="UP000199548">
    <property type="component" value="Unassembled WGS sequence"/>
</dbReference>
<sequence>MTAAETYADAAPCIEELQSIHVQIAAWFDGTIAADTLDEIMAHFAADFTLVTTAGAALDRAGLAQLFGGAHGARPGCTIAIDDIAVIASWPTGAVLGYTEHQTSSAGSNVRRSTAVFEVDAQRHVRWRRLHETFTTAA</sequence>
<proteinExistence type="predicted"/>
<accession>A0A1I3I7Z8</accession>
<dbReference type="PIRSF" id="PIRSF029394">
    <property type="entry name" value="UCP029394"/>
    <property type="match status" value="1"/>
</dbReference>
<name>A0A1I3I7Z8_9BURK</name>
<organism evidence="1 2">
    <name type="scientific">Paraburkholderia megapolitana</name>
    <dbReference type="NCBI Taxonomy" id="420953"/>
    <lineage>
        <taxon>Bacteria</taxon>
        <taxon>Pseudomonadati</taxon>
        <taxon>Pseudomonadota</taxon>
        <taxon>Betaproteobacteria</taxon>
        <taxon>Burkholderiales</taxon>
        <taxon>Burkholderiaceae</taxon>
        <taxon>Paraburkholderia</taxon>
    </lineage>
</organism>
<protein>
    <recommendedName>
        <fullName evidence="3">DUF4440 domain-containing protein</fullName>
    </recommendedName>
</protein>
<evidence type="ECO:0000313" key="1">
    <source>
        <dbReference type="EMBL" id="SFI44019.1"/>
    </source>
</evidence>
<dbReference type="SUPFAM" id="SSF54427">
    <property type="entry name" value="NTF2-like"/>
    <property type="match status" value="1"/>
</dbReference>
<dbReference type="InterPro" id="IPR032710">
    <property type="entry name" value="NTF2-like_dom_sf"/>
</dbReference>
<dbReference type="AlphaFoldDB" id="A0A1I3I7Z8"/>
<dbReference type="RefSeq" id="WP_091011044.1">
    <property type="nucleotide sequence ID" value="NZ_CP041745.1"/>
</dbReference>
<gene>
    <name evidence="1" type="ORF">SAMN05192543_103103</name>
</gene>